<dbReference type="InterPro" id="IPR027417">
    <property type="entry name" value="P-loop_NTPase"/>
</dbReference>
<dbReference type="GO" id="GO:0030286">
    <property type="term" value="C:dynein complex"/>
    <property type="evidence" value="ECO:0007669"/>
    <property type="project" value="InterPro"/>
</dbReference>
<evidence type="ECO:0000259" key="3">
    <source>
        <dbReference type="Pfam" id="PF08393"/>
    </source>
</evidence>
<feature type="domain" description="Dynein heavy chain linker" evidence="3">
    <location>
        <begin position="1499"/>
        <end position="1710"/>
    </location>
</feature>
<feature type="region of interest" description="Disordered" evidence="2">
    <location>
        <begin position="2928"/>
        <end position="2967"/>
    </location>
</feature>
<evidence type="ECO:0000256" key="2">
    <source>
        <dbReference type="SAM" id="MobiDB-lite"/>
    </source>
</evidence>
<dbReference type="EMBL" id="BEYU01000152">
    <property type="protein sequence ID" value="GBG33322.1"/>
    <property type="molecule type" value="Genomic_DNA"/>
</dbReference>
<feature type="region of interest" description="Disordered" evidence="2">
    <location>
        <begin position="1334"/>
        <end position="1355"/>
    </location>
</feature>
<dbReference type="PANTHER" id="PTHR45703">
    <property type="entry name" value="DYNEIN HEAVY CHAIN"/>
    <property type="match status" value="1"/>
</dbReference>
<feature type="domain" description="Dynein heavy chain linker" evidence="3">
    <location>
        <begin position="1179"/>
        <end position="1286"/>
    </location>
</feature>
<feature type="compositionally biased region" description="Polar residues" evidence="2">
    <location>
        <begin position="1334"/>
        <end position="1344"/>
    </location>
</feature>
<sequence>MSSRIANAYSPAFRLLETQVKDLRTFPSSHRRQMKRPRPACASSSHDLHACAPQRLTFALPLGPNQDERTTRVLYLTSFDLGPGVCGHTCAQGEARKFPCLLQDAEWVADTHANLSGRNDQGETPAFLQTFSSIRRVAIQVPCQVLAYDHVAKLYTIRLSLHDDGHFAQKLCPRTILRFRNEPLSCFQARVRHADALRFVHGMTWKYQNFLDTHPRQSDAYILSNEVETPADDTPSRVSRGDRARPFQDRVQELVDTIFTKLLPASPLTSTTQQNTLESDEAMPVNAVSEMTHLPRGIDSHLLSTRIALRHLVEQVHHMLGQELTQVTEQHMHEAACAYNLFLSSKPARQLQRRRKKMLRRWQGTPLWARPRMLGMHMVAIEQWGLRAFYKVQQEARVVRQARTRAKSPMVSFFTTRQAIRESAIFCFQHLREYMFLAQHLGADLPSVLGHGGVDVHLFLGTKDLAPPLRVSVFSKKQSMHLQTVSHLLTSKWMHGIVMICLSKVHGQPGPDGGTYNFYSRSFEEHHGSVTERLVYRTRLAARQHLYEYVQLSLERYVALFQASSGFLASASLHGPSHGRRMDVELEKRLAAHTQREGLFTVQLLFREGPEFSPPLNDVRQRVLATIEHLAKAITSIEDPTDDLMPVLAALRNVSTEDTTFSSSDARASLLPLVLRSLITVRKKRSVHASPVLYVFHRALQDDAQDPLHFVADCIWSASCRLDAIVSEAVSAAEEVLEVMHGLETKILAGIHAGFTNVTHLDLNIYREWFTQPLARRKNLSPTGSNSTENYLLLEGGALGARQSTMPTVSRGAGGLPDRVSEDSFLGWGEHDISATASSSFSSGSTSSTLGLDIAERNEQLAAQTSAPGQEEEDAVVSSGPKAGHQFTFSRETDPFPRTHADLEANYEISDELGDESAMLESCEKEVLRLRRVSTQIDCELPTDLRIPLFHVESRDAKQTLKARCEQMATIILDEIHAQATRHLRKAEHEYDQLLADVQLGIATADDLSTLWKFEVDLERILDDIAQRCLAPARRRLDALERLQYMQSSEDIAFQATLLAKPDLARTTCHACVEKARSHESSFLVGLNAEKERFKERLELLRAQVVQLTARDNVEEAMQIAAETEYLNEAVSTACSMMELLASRIRVFDRPEKEIYGIPVVKSEHTLDAERALADVVAMRKRVGLFNQLWSIVADARETVQTWRRGTFSNVSADDALELIAGEGGWVPGLDEVLAELNGADDDVPLTICLSVRQLLLDFKDTLPLLGLLTSKALRARHWRQILAIMVPLDGNFLGGLLGLNDGEDDGNDSGEDDGKDRDGQEQVVEMNVSATRLTQSTQESISVSRRKAGPSRNDETIRYDKVSLHALEELHIARYYDEIAEICALAEHEYEIELKMDKMAADLHAHRLRTAKVGITAAHILILSGEHQREVKNAKDSDAKNKTLHADGEDAVQMHAATPAGEVGGLDATGPGNSGAAQAVAADSASGANTATTPQSLDMDSILLLIENQMIEMQRIQASTFTESGNMTARAEDWAKDIAHLREWLQSVKMFQTKWEPIEALFADSAASPMPIKLSEKEIKSFHFANRLWSQFTATVSNRRVSLHLLMDILHGRRSDTVAALQRLAQDDPEGEEFRVPALRLFADLNECMDAINESLGGKLEEIRRKCPRFYFIADAQLLAFLSAAQRDCAEVGERVGLLFDNVQNLVFDWEALPYGQPEGAAETILAQFRRRHAHLGNSARVDGAPVAARKIAVDEWIPELDVRGKTQFLQCVATLVEAMADLSTWDPLSRAIRECPFQGAILAALRVACTRLVEQAFGDVDNLLGDTALQVVNSGSFLKSSTTALKSPRAQVNGEDPFLRLQSGIQFCCGLLGSGKNAKLPVCAVTRIQACITTLQDMRDRVSAARRKPLLWELAFRSYLKAGDKGAKTATVGKSATIRELADLTGTRCLTMSTLTVGHASAFERILKGLAATGAWDCAIVCASQILCKFIGLSAQDCSQLGREVSGALKLIDNGAQWNAAVTSRVVREAWQAHVSTDSSLNAKQEHTGGRDSLLQVDVKLGASLAHVRSLLANALVRIMEGRAEDFETAINVIISIFGGQHTSMKEAAQILAGPAEAASLRRSKIRRIEPRGSGLVPVCFDVLHASGFLDTDSFLERSSVILFGPPGSGKSLVLRIIVAALNLLRSVNLRAARIFADARPRWLQREIMRVLEASSSASLAFQKFVDFEDIRSFSLPTNVADLDTISGKDVLAVPANEADKAESKKKEKKKLSALVDGVHFESQDDEVVAASIFKAVQGLSWVVLDGDLDKNSAASLVECLVEPKDHAICATNREGEERILLPRRACFVFETVSLAEMSPGMLAKCALVRTDDATVSFREVLHAWLASPDSENAATAPEIPRLALPHFFIPFQKRIEEMCVVALPVLWALSRPQGKAFPALLLTRLAGTVNALLAGFSKHMLDERGRVRQDVPAREPVDAAVTLGILWTVGQLPGLDPRLVELALARVWGDSKSSPVRSDARVEAALAYGKDARRSTRVGMKIPVKLPPRAAPDEAPSLFLHAYDIDAGAWVPWKDYTCMAALDLVSQDKVRILTAQQRRAAWFVAAQLHYRADVLCTGPFRSGKRLVSEAALALLRTQVEEDSPSRQVVVHRMGLAQGDKPIGILTKLDRFCEGHFAPPVQEHGDFGSMGGVMPSVGLVFVDDLALDDPSAEPAKAQLRQALETGTIIDTAEMGKIRFHGCSFLATAQGMPASSRLCARFAAVVQLGELEAEAVTAAFASVIVCRNQRVGAADFCMPWASVLDDLGKAVPQQHAGATIVETCKFLLRFAPGLPAQVDSVIKLAIATYGAALAHHAHKLSAEERELCIRKMISRVVRHVPDAKVKGFRLALCDHARVDDDHEEVVKATSASDEEACDACARISSTCRGNDSPAHPADQEEKDGAYDVGSSSDSLAEDDSSEVEKNNIAAEGQEVIVLARDATTAEMKELKQFWETRACNFPSIFLARQVCSMEMAVAAPSSTDGATCVVLLESLGSPHLRELVVQEAARRLGYKVVEASVATDEVTWHETLRKVLVATGSGEDKVLLCVEAGSQAGCDNLPFLDDLVQLARRGSVDHLIDWSQLGLGAEDAAQGADASVAARQQIVASQHRDPGKMSQGTQRALVHDDFVRHIRQRLKVVFCVESAERIPRGLRGAHLVKTERPTLEDLADLAVQVAKRSAANALGDEKRGTELISLFKRAAGENEGASGTEDSLFEFCQVLFEVHALATRGEEDGLLGDVNDLLRLVWAASRRLAQSRAELEKKFAETEQALLMVDVASLFAVSMRGELAMLQPKLDAAEAVLEAASAESRSLAEELTLATGNLEAKTATWTFTDAEVRRLRSVISSAIDEIGPLLSSTTESLGKLSRARIVEVRNLRNPNSATRAVLRSLYLLGSGEALDARERALALEQERVERESAARQESAEYLQQRRDEVAEQFAPKQYYWEKAVSTELLDDPGLCGRLLALQKDAIGDDVIAEVQRLLATSTVREAFNLDVSADGSLSMNGGGRRKFVDCRPTLEILLGWMLAVLRYRQVLHSVRPLQESLQRSLTELAVLDTERKELAQVVADAQHRSREASKRRRDAAATQEQARDRIDMIGVKSERARQLQEVLGDDIQRAWQRDLARLRRKDEDDTADGTLAADAILVTACEMYLGKVPPALRGACLGAWMEVLLDRGLRPSLSTGVKLVDWSGSATTAAASATGSVEDGEDNEEDENLNEEDAVAMIVSLPGLMAGIPVDFGAADLRLFFPVGDVLETDVSVDACMAWLQAMLPLHRPLISQARLLANVLEDSRSVTPTSRLVWSVRLPCMVDPDGLGMRWLRAYTSCKQHNLLVLAACATDTQVSSAFLQAAKGQADTVVITVASGSGLSISPAILSRVRAFLTGGGTLVDGGDSKSFAIVVVVEHDEIGEEVSCFGTSLAVFDFGIATSLDALTLGAAEAALLKAPSQMVTLSGWHTFATVHLSTLARKLELHELLMSNLCARRQDGAGKREARASFARSDARDMSSEATELLLGNAQVFADVVHSGKDYLQVLQSFTTWKFERMGKMARMVRAVWPLAAFAARLFHRLRLFQRSQSVVLAARIGYASFTAAVSDVAQELWAERSMTIPWARLHFAMSQLEQKLVQAIPTTVNTLGMLAAQLVGALELACAEKHPVRVLSTCTRPDYGTQVRMSKIDWTRLMGSIFGDGSAYLEDVTEMVVPLASAVPAVDLLQLKLSSNPVHALAVKLGADADVDDAWDALARFAVVANSCPSQLMRAAQAFVANAHGPLAELIASRSRDAVERRASMNAATQGSSPRRMLWALGRSKSKLSLRNLHLGPSLSSSSSFLAPPAFAGLCATKTPGTLRRSIDGLPATTPIVMARDGHMGLEGVRALINETAMYEEGVEVVAATSVEDLAQSRFQLEALEESFKDCADDDDSIEDEVPPPMLLEIKDGLDGQGTQAEAQRLMLGVAGVFTQEHHAGDLLLECAFQSWEMAVPLMAHGQYRHLTLATPWAKAYQIQVAGVSMDSREYHFSSGSAADDDDRFDWFETS</sequence>
<organism evidence="4 5">
    <name type="scientific">Hondaea fermentalgiana</name>
    <dbReference type="NCBI Taxonomy" id="2315210"/>
    <lineage>
        <taxon>Eukaryota</taxon>
        <taxon>Sar</taxon>
        <taxon>Stramenopiles</taxon>
        <taxon>Bigyra</taxon>
        <taxon>Labyrinthulomycetes</taxon>
        <taxon>Thraustochytrida</taxon>
        <taxon>Thraustochytriidae</taxon>
        <taxon>Hondaea</taxon>
    </lineage>
</organism>
<dbReference type="InParanoid" id="A0A2R5GR17"/>
<feature type="region of interest" description="Disordered" evidence="2">
    <location>
        <begin position="863"/>
        <end position="897"/>
    </location>
</feature>
<protein>
    <submittedName>
        <fullName evidence="4">Dynein heavy chain 1, axonemal</fullName>
    </submittedName>
</protein>
<reference evidence="4 5" key="1">
    <citation type="submission" date="2017-12" db="EMBL/GenBank/DDBJ databases">
        <title>Sequencing, de novo assembly and annotation of complete genome of a new Thraustochytrid species, strain FCC1311.</title>
        <authorList>
            <person name="Sedici K."/>
            <person name="Godart F."/>
            <person name="Aiese Cigliano R."/>
            <person name="Sanseverino W."/>
            <person name="Barakat M."/>
            <person name="Ortet P."/>
            <person name="Marechal E."/>
            <person name="Cagnac O."/>
            <person name="Amato A."/>
        </authorList>
    </citation>
    <scope>NUCLEOTIDE SEQUENCE [LARGE SCALE GENOMIC DNA]</scope>
</reference>
<dbReference type="GO" id="GO:0007018">
    <property type="term" value="P:microtubule-based movement"/>
    <property type="evidence" value="ECO:0007669"/>
    <property type="project" value="InterPro"/>
</dbReference>
<dbReference type="InterPro" id="IPR026983">
    <property type="entry name" value="DHC"/>
</dbReference>
<dbReference type="InterPro" id="IPR013602">
    <property type="entry name" value="Dynein_heavy_linker"/>
</dbReference>
<dbReference type="Gene3D" id="3.40.50.300">
    <property type="entry name" value="P-loop containing nucleotide triphosphate hydrolases"/>
    <property type="match status" value="2"/>
</dbReference>
<dbReference type="SUPFAM" id="SSF52540">
    <property type="entry name" value="P-loop containing nucleoside triphosphate hydrolases"/>
    <property type="match status" value="1"/>
</dbReference>
<feature type="region of interest" description="Disordered" evidence="2">
    <location>
        <begin position="3613"/>
        <end position="3632"/>
    </location>
</feature>
<dbReference type="Gene3D" id="1.20.140.100">
    <property type="entry name" value="Dynein heavy chain, N-terminal domain 2"/>
    <property type="match status" value="1"/>
</dbReference>
<dbReference type="GO" id="GO:0045505">
    <property type="term" value="F:dynein intermediate chain binding"/>
    <property type="evidence" value="ECO:0007669"/>
    <property type="project" value="InterPro"/>
</dbReference>
<dbReference type="GO" id="GO:0051959">
    <property type="term" value="F:dynein light intermediate chain binding"/>
    <property type="evidence" value="ECO:0007669"/>
    <property type="project" value="InterPro"/>
</dbReference>
<dbReference type="PANTHER" id="PTHR45703:SF36">
    <property type="entry name" value="DYNEIN HEAVY CHAIN, CYTOPLASMIC"/>
    <property type="match status" value="1"/>
</dbReference>
<proteinExistence type="predicted"/>
<evidence type="ECO:0000313" key="5">
    <source>
        <dbReference type="Proteomes" id="UP000241890"/>
    </source>
</evidence>
<comment type="caution">
    <text evidence="4">The sequence shown here is derived from an EMBL/GenBank/DDBJ whole genome shotgun (WGS) entry which is preliminary data.</text>
</comment>
<dbReference type="Proteomes" id="UP000241890">
    <property type="component" value="Unassembled WGS sequence"/>
</dbReference>
<feature type="region of interest" description="Disordered" evidence="2">
    <location>
        <begin position="1462"/>
        <end position="1482"/>
    </location>
</feature>
<dbReference type="InterPro" id="IPR042222">
    <property type="entry name" value="Dynein_2_N"/>
</dbReference>
<dbReference type="Gene3D" id="1.20.920.20">
    <property type="match status" value="1"/>
</dbReference>
<evidence type="ECO:0000256" key="1">
    <source>
        <dbReference type="SAM" id="Coils"/>
    </source>
</evidence>
<keyword evidence="5" id="KW-1185">Reference proteome</keyword>
<evidence type="ECO:0000313" key="4">
    <source>
        <dbReference type="EMBL" id="GBG33322.1"/>
    </source>
</evidence>
<feature type="coiled-coil region" evidence="1">
    <location>
        <begin position="1084"/>
        <end position="1111"/>
    </location>
</feature>
<name>A0A2R5GR17_9STRA</name>
<gene>
    <name evidence="4" type="ORF">FCC1311_095452</name>
</gene>
<keyword evidence="1" id="KW-0175">Coiled coil</keyword>
<accession>A0A2R5GR17</accession>
<dbReference type="Pfam" id="PF08393">
    <property type="entry name" value="DHC_N2"/>
    <property type="match status" value="2"/>
</dbReference>